<evidence type="ECO:0000313" key="2">
    <source>
        <dbReference type="Proteomes" id="UP000189739"/>
    </source>
</evidence>
<dbReference type="Proteomes" id="UP000189739">
    <property type="component" value="Unassembled WGS sequence"/>
</dbReference>
<protein>
    <submittedName>
        <fullName evidence="1">Uncharacterized protein</fullName>
    </submittedName>
</protein>
<dbReference type="AlphaFoldDB" id="A0A1S9PEV9"/>
<dbReference type="OrthoDB" id="1494716at2"/>
<keyword evidence="2" id="KW-1185">Reference proteome</keyword>
<evidence type="ECO:0000313" key="1">
    <source>
        <dbReference type="EMBL" id="OOQ59482.1"/>
    </source>
</evidence>
<reference evidence="1 2" key="1">
    <citation type="submission" date="2016-07" db="EMBL/GenBank/DDBJ databases">
        <title>Genomic analysis of zinc-resistant bacterium Mucilaginibacter pedocola TBZ30.</title>
        <authorList>
            <person name="Huang J."/>
            <person name="Tang J."/>
        </authorList>
    </citation>
    <scope>NUCLEOTIDE SEQUENCE [LARGE SCALE GENOMIC DNA]</scope>
    <source>
        <strain evidence="1 2">TBZ30</strain>
    </source>
</reference>
<organism evidence="1 2">
    <name type="scientific">Mucilaginibacter pedocola</name>
    <dbReference type="NCBI Taxonomy" id="1792845"/>
    <lineage>
        <taxon>Bacteria</taxon>
        <taxon>Pseudomonadati</taxon>
        <taxon>Bacteroidota</taxon>
        <taxon>Sphingobacteriia</taxon>
        <taxon>Sphingobacteriales</taxon>
        <taxon>Sphingobacteriaceae</taxon>
        <taxon>Mucilaginibacter</taxon>
    </lineage>
</organism>
<dbReference type="RefSeq" id="WP_078348212.1">
    <property type="nucleotide sequence ID" value="NZ_MBTF01000012.1"/>
</dbReference>
<gene>
    <name evidence="1" type="ORF">BC343_04690</name>
</gene>
<dbReference type="EMBL" id="MBTF01000012">
    <property type="protein sequence ID" value="OOQ59482.1"/>
    <property type="molecule type" value="Genomic_DNA"/>
</dbReference>
<accession>A0A1S9PEV9</accession>
<comment type="caution">
    <text evidence="1">The sequence shown here is derived from an EMBL/GenBank/DDBJ whole genome shotgun (WGS) entry which is preliminary data.</text>
</comment>
<sequence>MANSIQKLSLYTEKYKEIIDLLALPIDANKLPIVGECKIFKSSAERYGHVIIKLDLETDENLVKGASAGHYTYEWMPEKTFAGRDNVIVPLDKAFEADILNELSFFTTLLGMFDKSTQYLRFSVIGGSYRITERPYFAAATAQALIQIMRKLNDS</sequence>
<name>A0A1S9PEV9_9SPHI</name>
<proteinExistence type="predicted"/>